<dbReference type="GO" id="GO:0022857">
    <property type="term" value="F:transmembrane transporter activity"/>
    <property type="evidence" value="ECO:0007669"/>
    <property type="project" value="InterPro"/>
</dbReference>
<feature type="transmembrane region" description="Helical" evidence="6">
    <location>
        <begin position="12"/>
        <end position="31"/>
    </location>
</feature>
<dbReference type="InterPro" id="IPR001851">
    <property type="entry name" value="ABC_transp_permease"/>
</dbReference>
<dbReference type="Pfam" id="PF02653">
    <property type="entry name" value="BPD_transp_2"/>
    <property type="match status" value="1"/>
</dbReference>
<reference evidence="7 8" key="1">
    <citation type="submission" date="2019-05" db="EMBL/GenBank/DDBJ databases">
        <authorList>
            <person name="Pankratov T."/>
            <person name="Grouzdev D."/>
        </authorList>
    </citation>
    <scope>NUCLEOTIDE SEQUENCE [LARGE SCALE GENOMIC DNA]</scope>
    <source>
        <strain evidence="7 8">KEBCLARHB70R</strain>
    </source>
</reference>
<dbReference type="AlphaFoldDB" id="A0A5R9J8U7"/>
<keyword evidence="5 6" id="KW-0472">Membrane</keyword>
<dbReference type="RefSeq" id="WP_138325294.1">
    <property type="nucleotide sequence ID" value="NZ_VCDI01000002.1"/>
</dbReference>
<feature type="transmembrane region" description="Helical" evidence="6">
    <location>
        <begin position="208"/>
        <end position="228"/>
    </location>
</feature>
<protein>
    <submittedName>
        <fullName evidence="7">ABC transporter permease</fullName>
    </submittedName>
</protein>
<evidence type="ECO:0000313" key="7">
    <source>
        <dbReference type="EMBL" id="TLU73213.1"/>
    </source>
</evidence>
<name>A0A5R9J8U7_9PROT</name>
<feature type="transmembrane region" description="Helical" evidence="6">
    <location>
        <begin position="118"/>
        <end position="138"/>
    </location>
</feature>
<feature type="transmembrane region" description="Helical" evidence="6">
    <location>
        <begin position="69"/>
        <end position="86"/>
    </location>
</feature>
<dbReference type="OrthoDB" id="8456542at2"/>
<feature type="transmembrane region" description="Helical" evidence="6">
    <location>
        <begin position="240"/>
        <end position="258"/>
    </location>
</feature>
<feature type="transmembrane region" description="Helical" evidence="6">
    <location>
        <begin position="92"/>
        <end position="111"/>
    </location>
</feature>
<gene>
    <name evidence="7" type="ORF">FE263_07275</name>
</gene>
<sequence length="313" mass="32865">MGRAVLPVRVDARLLLPVATFVILLGAIFWLQPRTMSYFGLNLMLNLAVPLALATIAQMMFLTINDLDLSIGSFVGLVACITATWLHDRPWLGVLALLGCIAGYAAVGALVQWRQLPSIVVTLGLSFVWLGLAILLLPSPGGNAPDWLASFVGFHMPLVPLPIVACVVIGLFTHVLMMRTSFGVVLRGMGGFSRAVERAGWSALRARMTLYALAGCFGVLSGLALVGLTTSADANIAQRYTLLSVAGSILGGCSFFGGRIAPIGTVIGALTLALASSALTFLHLGADWQVGAQGAILIAVLALRALTGREREA</sequence>
<feature type="transmembrane region" description="Helical" evidence="6">
    <location>
        <begin position="43"/>
        <end position="62"/>
    </location>
</feature>
<comment type="subcellular location">
    <subcellularLocation>
        <location evidence="1">Cell membrane</location>
        <topology evidence="1">Multi-pass membrane protein</topology>
    </subcellularLocation>
</comment>
<feature type="transmembrane region" description="Helical" evidence="6">
    <location>
        <begin position="158"/>
        <end position="177"/>
    </location>
</feature>
<evidence type="ECO:0000256" key="5">
    <source>
        <dbReference type="ARBA" id="ARBA00023136"/>
    </source>
</evidence>
<evidence type="ECO:0000256" key="3">
    <source>
        <dbReference type="ARBA" id="ARBA00022692"/>
    </source>
</evidence>
<accession>A0A5R9J8U7</accession>
<evidence type="ECO:0000256" key="6">
    <source>
        <dbReference type="SAM" id="Phobius"/>
    </source>
</evidence>
<organism evidence="7 8">
    <name type="scientific">Lichenicoccus roseus</name>
    <dbReference type="NCBI Taxonomy" id="2683649"/>
    <lineage>
        <taxon>Bacteria</taxon>
        <taxon>Pseudomonadati</taxon>
        <taxon>Pseudomonadota</taxon>
        <taxon>Alphaproteobacteria</taxon>
        <taxon>Acetobacterales</taxon>
        <taxon>Acetobacteraceae</taxon>
        <taxon>Lichenicoccus</taxon>
    </lineage>
</organism>
<dbReference type="GO" id="GO:0005886">
    <property type="term" value="C:plasma membrane"/>
    <property type="evidence" value="ECO:0007669"/>
    <property type="project" value="UniProtKB-SubCell"/>
</dbReference>
<evidence type="ECO:0000256" key="1">
    <source>
        <dbReference type="ARBA" id="ARBA00004651"/>
    </source>
</evidence>
<dbReference type="Proteomes" id="UP000305654">
    <property type="component" value="Unassembled WGS sequence"/>
</dbReference>
<feature type="transmembrane region" description="Helical" evidence="6">
    <location>
        <begin position="265"/>
        <end position="284"/>
    </location>
</feature>
<feature type="transmembrane region" description="Helical" evidence="6">
    <location>
        <begin position="290"/>
        <end position="307"/>
    </location>
</feature>
<evidence type="ECO:0000256" key="4">
    <source>
        <dbReference type="ARBA" id="ARBA00022989"/>
    </source>
</evidence>
<evidence type="ECO:0000256" key="2">
    <source>
        <dbReference type="ARBA" id="ARBA00022475"/>
    </source>
</evidence>
<keyword evidence="8" id="KW-1185">Reference proteome</keyword>
<dbReference type="PANTHER" id="PTHR32196">
    <property type="entry name" value="ABC TRANSPORTER PERMEASE PROTEIN YPHD-RELATED-RELATED"/>
    <property type="match status" value="1"/>
</dbReference>
<comment type="caution">
    <text evidence="7">The sequence shown here is derived from an EMBL/GenBank/DDBJ whole genome shotgun (WGS) entry which is preliminary data.</text>
</comment>
<proteinExistence type="predicted"/>
<keyword evidence="2" id="KW-1003">Cell membrane</keyword>
<dbReference type="CDD" id="cd06579">
    <property type="entry name" value="TM_PBP1_transp_AraH_like"/>
    <property type="match status" value="1"/>
</dbReference>
<keyword evidence="4 6" id="KW-1133">Transmembrane helix</keyword>
<dbReference type="EMBL" id="VCDI01000002">
    <property type="protein sequence ID" value="TLU73213.1"/>
    <property type="molecule type" value="Genomic_DNA"/>
</dbReference>
<keyword evidence="3 6" id="KW-0812">Transmembrane</keyword>
<evidence type="ECO:0000313" key="8">
    <source>
        <dbReference type="Proteomes" id="UP000305654"/>
    </source>
</evidence>